<feature type="region of interest" description="Disordered" evidence="1">
    <location>
        <begin position="1"/>
        <end position="36"/>
    </location>
</feature>
<dbReference type="Proteomes" id="UP000095287">
    <property type="component" value="Unplaced"/>
</dbReference>
<name>A0A1I7Z6V1_9BILA</name>
<feature type="compositionally biased region" description="Polar residues" evidence="1">
    <location>
        <begin position="18"/>
        <end position="27"/>
    </location>
</feature>
<keyword evidence="2" id="KW-1185">Reference proteome</keyword>
<evidence type="ECO:0000256" key="1">
    <source>
        <dbReference type="SAM" id="MobiDB-lite"/>
    </source>
</evidence>
<accession>A0A1I7Z6V1</accession>
<organism evidence="2 3">
    <name type="scientific">Steinernema glaseri</name>
    <dbReference type="NCBI Taxonomy" id="37863"/>
    <lineage>
        <taxon>Eukaryota</taxon>
        <taxon>Metazoa</taxon>
        <taxon>Ecdysozoa</taxon>
        <taxon>Nematoda</taxon>
        <taxon>Chromadorea</taxon>
        <taxon>Rhabditida</taxon>
        <taxon>Tylenchina</taxon>
        <taxon>Panagrolaimomorpha</taxon>
        <taxon>Strongyloidoidea</taxon>
        <taxon>Steinernematidae</taxon>
        <taxon>Steinernema</taxon>
    </lineage>
</organism>
<proteinExistence type="predicted"/>
<evidence type="ECO:0000313" key="2">
    <source>
        <dbReference type="Proteomes" id="UP000095287"/>
    </source>
</evidence>
<protein>
    <submittedName>
        <fullName evidence="3">Uncharacterized protein</fullName>
    </submittedName>
</protein>
<reference evidence="3" key="1">
    <citation type="submission" date="2016-11" db="UniProtKB">
        <authorList>
            <consortium name="WormBaseParasite"/>
        </authorList>
    </citation>
    <scope>IDENTIFICATION</scope>
</reference>
<dbReference type="WBParaSite" id="L893_g23419.t1">
    <property type="protein sequence ID" value="L893_g23419.t1"/>
    <property type="gene ID" value="L893_g23419"/>
</dbReference>
<evidence type="ECO:0000313" key="3">
    <source>
        <dbReference type="WBParaSite" id="L893_g23419.t1"/>
    </source>
</evidence>
<dbReference type="AlphaFoldDB" id="A0A1I7Z6V1"/>
<sequence length="90" mass="9934">MSGHQKATSSRRKDGISSPKTARSASPRTHLWTLRAPKPWDSPRALLFHKSLTHCQASQGTVNMWGEESEVQANGARLARLARLALNKTT</sequence>